<dbReference type="PANTHER" id="PTHR47074">
    <property type="entry name" value="BNAC02G40300D PROTEIN"/>
    <property type="match status" value="1"/>
</dbReference>
<feature type="domain" description="RNase H type-1" evidence="1">
    <location>
        <begin position="174"/>
        <end position="233"/>
    </location>
</feature>
<organism evidence="2 3">
    <name type="scientific">Gossypium barbadense</name>
    <name type="common">Sea Island cotton</name>
    <name type="synonym">Hibiscus barbadensis</name>
    <dbReference type="NCBI Taxonomy" id="3634"/>
    <lineage>
        <taxon>Eukaryota</taxon>
        <taxon>Viridiplantae</taxon>
        <taxon>Streptophyta</taxon>
        <taxon>Embryophyta</taxon>
        <taxon>Tracheophyta</taxon>
        <taxon>Spermatophyta</taxon>
        <taxon>Magnoliopsida</taxon>
        <taxon>eudicotyledons</taxon>
        <taxon>Gunneridae</taxon>
        <taxon>Pentapetalae</taxon>
        <taxon>rosids</taxon>
        <taxon>malvids</taxon>
        <taxon>Malvales</taxon>
        <taxon>Malvaceae</taxon>
        <taxon>Malvoideae</taxon>
        <taxon>Gossypium</taxon>
    </lineage>
</organism>
<dbReference type="EMBL" id="KZ663021">
    <property type="protein sequence ID" value="PPS16523.1"/>
    <property type="molecule type" value="Genomic_DNA"/>
</dbReference>
<gene>
    <name evidence="2" type="ORF">GOBAR_AA04051</name>
</gene>
<dbReference type="AlphaFoldDB" id="A0A2P5YLS0"/>
<dbReference type="InterPro" id="IPR002156">
    <property type="entry name" value="RNaseH_domain"/>
</dbReference>
<dbReference type="Pfam" id="PF13456">
    <property type="entry name" value="RVT_3"/>
    <property type="match status" value="1"/>
</dbReference>
<reference evidence="2 3" key="1">
    <citation type="submission" date="2015-01" db="EMBL/GenBank/DDBJ databases">
        <title>Genome of allotetraploid Gossypium barbadense reveals genomic plasticity and fiber elongation in cotton evolution.</title>
        <authorList>
            <person name="Chen X."/>
            <person name="Liu X."/>
            <person name="Zhao B."/>
            <person name="Zheng H."/>
            <person name="Hu Y."/>
            <person name="Lu G."/>
            <person name="Yang C."/>
            <person name="Chen J."/>
            <person name="Shan C."/>
            <person name="Zhang L."/>
            <person name="Zhou Y."/>
            <person name="Wang L."/>
            <person name="Guo W."/>
            <person name="Bai Y."/>
            <person name="Ruan J."/>
            <person name="Shangguan X."/>
            <person name="Mao Y."/>
            <person name="Jiang J."/>
            <person name="Zhu Y."/>
            <person name="Lei J."/>
            <person name="Kang H."/>
            <person name="Chen S."/>
            <person name="He X."/>
            <person name="Wang R."/>
            <person name="Wang Y."/>
            <person name="Chen J."/>
            <person name="Wang L."/>
            <person name="Yu S."/>
            <person name="Wang B."/>
            <person name="Wei J."/>
            <person name="Song S."/>
            <person name="Lu X."/>
            <person name="Gao Z."/>
            <person name="Gu W."/>
            <person name="Deng X."/>
            <person name="Ma D."/>
            <person name="Wang S."/>
            <person name="Liang W."/>
            <person name="Fang L."/>
            <person name="Cai C."/>
            <person name="Zhu X."/>
            <person name="Zhou B."/>
            <person name="Zhang Y."/>
            <person name="Chen Z."/>
            <person name="Xu S."/>
            <person name="Zhu R."/>
            <person name="Wang S."/>
            <person name="Zhang T."/>
            <person name="Zhao G."/>
        </authorList>
    </citation>
    <scope>NUCLEOTIDE SEQUENCE [LARGE SCALE GENOMIC DNA]</scope>
    <source>
        <strain evidence="3">cv. Xinhai21</strain>
        <tissue evidence="2">Leaf</tissue>
    </source>
</reference>
<sequence>MRGDGIYCWCEVYFRRKRSREYYAFQLLHQGWKMCKYGVGTNTGIYSVWSSYKLIASDNFDPIASTLQDRRLLQARYVQDATYVLTPESSVHVVWNCCFTRNVWEELSISWPAQMDDSENKLVHESITQLYGVVVTFVRAHVAELHMIGQDQTLVIRTRSVTWKPPADPCVKINFDAAFQKDRQKSSSGIIIRDTGEILAAWFQVNDHVPDYFVVEGLAAVQALRFAEELGFRDGEDRPCVSALIKDGKQIGAGFRLSCYMQHKRETN</sequence>
<dbReference type="PANTHER" id="PTHR47074:SF61">
    <property type="entry name" value="RNASE H TYPE-1 DOMAIN-CONTAINING PROTEIN"/>
    <property type="match status" value="1"/>
</dbReference>
<name>A0A2P5YLS0_GOSBA</name>
<protein>
    <recommendedName>
        <fullName evidence="1">RNase H type-1 domain-containing protein</fullName>
    </recommendedName>
</protein>
<evidence type="ECO:0000313" key="3">
    <source>
        <dbReference type="Proteomes" id="UP000239757"/>
    </source>
</evidence>
<dbReference type="OrthoDB" id="987126at2759"/>
<dbReference type="GO" id="GO:0003676">
    <property type="term" value="F:nucleic acid binding"/>
    <property type="evidence" value="ECO:0007669"/>
    <property type="project" value="InterPro"/>
</dbReference>
<dbReference type="InterPro" id="IPR052929">
    <property type="entry name" value="RNase_H-like_EbsB-rel"/>
</dbReference>
<dbReference type="GO" id="GO:0004523">
    <property type="term" value="F:RNA-DNA hybrid ribonuclease activity"/>
    <property type="evidence" value="ECO:0007669"/>
    <property type="project" value="InterPro"/>
</dbReference>
<dbReference type="Proteomes" id="UP000239757">
    <property type="component" value="Unassembled WGS sequence"/>
</dbReference>
<accession>A0A2P5YLS0</accession>
<evidence type="ECO:0000259" key="1">
    <source>
        <dbReference type="Pfam" id="PF13456"/>
    </source>
</evidence>
<evidence type="ECO:0000313" key="2">
    <source>
        <dbReference type="EMBL" id="PPS16523.1"/>
    </source>
</evidence>
<proteinExistence type="predicted"/>